<feature type="compositionally biased region" description="Polar residues" evidence="6">
    <location>
        <begin position="125"/>
        <end position="142"/>
    </location>
</feature>
<dbReference type="Proteomes" id="UP000076842">
    <property type="component" value="Unassembled WGS sequence"/>
</dbReference>
<keyword evidence="5" id="KW-0175">Coiled coil</keyword>
<proteinExistence type="predicted"/>
<dbReference type="InterPro" id="IPR046347">
    <property type="entry name" value="bZIP_sf"/>
</dbReference>
<evidence type="ECO:0000256" key="3">
    <source>
        <dbReference type="ARBA" id="ARBA00023163"/>
    </source>
</evidence>
<dbReference type="SMART" id="SM00338">
    <property type="entry name" value="BRLZ"/>
    <property type="match status" value="1"/>
</dbReference>
<evidence type="ECO:0000256" key="1">
    <source>
        <dbReference type="ARBA" id="ARBA00004123"/>
    </source>
</evidence>
<dbReference type="InterPro" id="IPR051027">
    <property type="entry name" value="bZIP_transcription_factors"/>
</dbReference>
<dbReference type="PANTHER" id="PTHR19304">
    <property type="entry name" value="CYCLIC-AMP RESPONSE ELEMENT BINDING PROTEIN"/>
    <property type="match status" value="1"/>
</dbReference>
<protein>
    <recommendedName>
        <fullName evidence="7">BZIP domain-containing protein</fullName>
    </recommendedName>
</protein>
<feature type="compositionally biased region" description="Polar residues" evidence="6">
    <location>
        <begin position="99"/>
        <end position="113"/>
    </location>
</feature>
<dbReference type="AlphaFoldDB" id="A0A165H446"/>
<evidence type="ECO:0000256" key="4">
    <source>
        <dbReference type="ARBA" id="ARBA00023242"/>
    </source>
</evidence>
<keyword evidence="4" id="KW-0539">Nucleus</keyword>
<feature type="compositionally biased region" description="Polar residues" evidence="6">
    <location>
        <begin position="364"/>
        <end position="378"/>
    </location>
</feature>
<evidence type="ECO:0000313" key="8">
    <source>
        <dbReference type="EMBL" id="KZT58843.1"/>
    </source>
</evidence>
<feature type="compositionally biased region" description="Low complexity" evidence="6">
    <location>
        <begin position="251"/>
        <end position="269"/>
    </location>
</feature>
<evidence type="ECO:0000259" key="7">
    <source>
        <dbReference type="PROSITE" id="PS50217"/>
    </source>
</evidence>
<gene>
    <name evidence="8" type="ORF">CALCODRAFT_494544</name>
</gene>
<dbReference type="SUPFAM" id="SSF57959">
    <property type="entry name" value="Leucine zipper domain"/>
    <property type="match status" value="1"/>
</dbReference>
<feature type="region of interest" description="Disordered" evidence="6">
    <location>
        <begin position="335"/>
        <end position="429"/>
    </location>
</feature>
<feature type="compositionally biased region" description="Basic residues" evidence="6">
    <location>
        <begin position="406"/>
        <end position="417"/>
    </location>
</feature>
<dbReference type="FunCoup" id="A0A165H446">
    <property type="interactions" value="56"/>
</dbReference>
<comment type="subcellular location">
    <subcellularLocation>
        <location evidence="1">Nucleus</location>
    </subcellularLocation>
</comment>
<dbReference type="OrthoDB" id="295274at2759"/>
<evidence type="ECO:0000256" key="5">
    <source>
        <dbReference type="SAM" id="Coils"/>
    </source>
</evidence>
<dbReference type="GO" id="GO:0003700">
    <property type="term" value="F:DNA-binding transcription factor activity"/>
    <property type="evidence" value="ECO:0007669"/>
    <property type="project" value="InterPro"/>
</dbReference>
<reference evidence="8 9" key="1">
    <citation type="journal article" date="2016" name="Mol. Biol. Evol.">
        <title>Comparative Genomics of Early-Diverging Mushroom-Forming Fungi Provides Insights into the Origins of Lignocellulose Decay Capabilities.</title>
        <authorList>
            <person name="Nagy L.G."/>
            <person name="Riley R."/>
            <person name="Tritt A."/>
            <person name="Adam C."/>
            <person name="Daum C."/>
            <person name="Floudas D."/>
            <person name="Sun H."/>
            <person name="Yadav J.S."/>
            <person name="Pangilinan J."/>
            <person name="Larsson K.H."/>
            <person name="Matsuura K."/>
            <person name="Barry K."/>
            <person name="Labutti K."/>
            <person name="Kuo R."/>
            <person name="Ohm R.A."/>
            <person name="Bhattacharya S.S."/>
            <person name="Shirouzu T."/>
            <person name="Yoshinaga Y."/>
            <person name="Martin F.M."/>
            <person name="Grigoriev I.V."/>
            <person name="Hibbett D.S."/>
        </authorList>
    </citation>
    <scope>NUCLEOTIDE SEQUENCE [LARGE SCALE GENOMIC DNA]</scope>
    <source>
        <strain evidence="8 9">HHB12733</strain>
    </source>
</reference>
<feature type="compositionally biased region" description="Basic and acidic residues" evidence="6">
    <location>
        <begin position="80"/>
        <end position="90"/>
    </location>
</feature>
<evidence type="ECO:0000256" key="2">
    <source>
        <dbReference type="ARBA" id="ARBA00023015"/>
    </source>
</evidence>
<feature type="compositionally biased region" description="Basic and acidic residues" evidence="6">
    <location>
        <begin position="335"/>
        <end position="344"/>
    </location>
</feature>
<evidence type="ECO:0000256" key="6">
    <source>
        <dbReference type="SAM" id="MobiDB-lite"/>
    </source>
</evidence>
<feature type="compositionally biased region" description="Polar residues" evidence="6">
    <location>
        <begin position="65"/>
        <end position="76"/>
    </location>
</feature>
<dbReference type="InterPro" id="IPR021755">
    <property type="entry name" value="TF_Aft1_HRA"/>
</dbReference>
<evidence type="ECO:0000313" key="9">
    <source>
        <dbReference type="Proteomes" id="UP000076842"/>
    </source>
</evidence>
<sequence>MALALAARPMTPTSNLRTGADVKAETASDNSITPPKVDGAAASAPAPVRPPSKPSQSLRLEPNPFEQSFSQSSTSLPRLVDGKGNGERSPKLPALKSPRLSSSPTDGSKSLTTPKPVLPPVAAISSPSTGFEWQSGDLSSLRSGPLSPAMLAGPRERPTPSGLTPFVTGEASFRSGLTPDVGRTGLTPLVGGPVSFPPPSPNTAAFLAMVTNGANGTQGLQGPEATITPNTLNALTGVLNGLSTTSGPGGDNMQQNPNGNQQMNMYQNDANYRKYYQPGADPRGMPPPGQQAPAPAPGQPEANGQNGYAPAAASATAHAATGLFLLSQAHHELTRREEMERLAKEQAAQTQDGGENGNRPRRMSTVSASTTDTQSPVNSKRKAIDGLPATQTQTNGNGRQQAAPRPSKRAKTSKKRQLSMSMDDDDELGMDEEDHLDEEFDRIANGGGGGGGTEIVKRPETDEEKRRNFLERNRQAALKCRQRKKAWLQQLQQKVEYLSAENERLQASLGGAREEVQRLTAALASHRDCPLHPAGGVPQHGGVPHHLSQHPGHPGAVMASNMGHPQHPSQYGPPIQHGQVQGMTPPQGAHAAISVAVPVGGQGRSGGFGY</sequence>
<keyword evidence="9" id="KW-1185">Reference proteome</keyword>
<feature type="coiled-coil region" evidence="5">
    <location>
        <begin position="488"/>
        <end position="522"/>
    </location>
</feature>
<feature type="compositionally biased region" description="Low complexity" evidence="6">
    <location>
        <begin position="299"/>
        <end position="314"/>
    </location>
</feature>
<feature type="region of interest" description="Disordered" evidence="6">
    <location>
        <begin position="1"/>
        <end position="161"/>
    </location>
</feature>
<dbReference type="GO" id="GO:0005634">
    <property type="term" value="C:nucleus"/>
    <property type="evidence" value="ECO:0007669"/>
    <property type="project" value="UniProtKB-SubCell"/>
</dbReference>
<dbReference type="Gene3D" id="1.20.5.170">
    <property type="match status" value="1"/>
</dbReference>
<feature type="compositionally biased region" description="Low complexity" evidence="6">
    <location>
        <begin position="390"/>
        <end position="401"/>
    </location>
</feature>
<dbReference type="CDD" id="cd14687">
    <property type="entry name" value="bZIP_ATF2"/>
    <property type="match status" value="1"/>
</dbReference>
<keyword evidence="2" id="KW-0805">Transcription regulation</keyword>
<feature type="compositionally biased region" description="Pro residues" evidence="6">
    <location>
        <begin position="284"/>
        <end position="298"/>
    </location>
</feature>
<name>A0A165H446_9BASI</name>
<dbReference type="InterPro" id="IPR004827">
    <property type="entry name" value="bZIP"/>
</dbReference>
<dbReference type="STRING" id="1353952.A0A165H446"/>
<dbReference type="EMBL" id="KV423947">
    <property type="protein sequence ID" value="KZT58843.1"/>
    <property type="molecule type" value="Genomic_DNA"/>
</dbReference>
<dbReference type="Pfam" id="PF11786">
    <property type="entry name" value="Aft1_HRA"/>
    <property type="match status" value="1"/>
</dbReference>
<organism evidence="8 9">
    <name type="scientific">Calocera cornea HHB12733</name>
    <dbReference type="NCBI Taxonomy" id="1353952"/>
    <lineage>
        <taxon>Eukaryota</taxon>
        <taxon>Fungi</taxon>
        <taxon>Dikarya</taxon>
        <taxon>Basidiomycota</taxon>
        <taxon>Agaricomycotina</taxon>
        <taxon>Dacrymycetes</taxon>
        <taxon>Dacrymycetales</taxon>
        <taxon>Dacrymycetaceae</taxon>
        <taxon>Calocera</taxon>
    </lineage>
</organism>
<dbReference type="Pfam" id="PF00170">
    <property type="entry name" value="bZIP_1"/>
    <property type="match status" value="1"/>
</dbReference>
<feature type="domain" description="BZIP" evidence="7">
    <location>
        <begin position="463"/>
        <end position="526"/>
    </location>
</feature>
<accession>A0A165H446</accession>
<keyword evidence="3" id="KW-0804">Transcription</keyword>
<dbReference type="InParanoid" id="A0A165H446"/>
<dbReference type="PROSITE" id="PS50217">
    <property type="entry name" value="BZIP"/>
    <property type="match status" value="1"/>
</dbReference>
<feature type="region of interest" description="Disordered" evidence="6">
    <location>
        <begin position="241"/>
        <end position="314"/>
    </location>
</feature>